<keyword evidence="6 9" id="KW-1133">Transmembrane helix</keyword>
<name>A0AAN7V934_9COLE</name>
<evidence type="ECO:0000256" key="5">
    <source>
        <dbReference type="ARBA" id="ARBA00022692"/>
    </source>
</evidence>
<dbReference type="InterPro" id="IPR003663">
    <property type="entry name" value="Sugar/inositol_transpt"/>
</dbReference>
<dbReference type="InterPro" id="IPR005828">
    <property type="entry name" value="MFS_sugar_transport-like"/>
</dbReference>
<feature type="transmembrane region" description="Helical" evidence="9">
    <location>
        <begin position="401"/>
        <end position="420"/>
    </location>
</feature>
<reference evidence="11 12" key="1">
    <citation type="journal article" date="2024" name="Insects">
        <title>An Improved Chromosome-Level Genome Assembly of the Firefly Pyrocoelia pectoralis.</title>
        <authorList>
            <person name="Fu X."/>
            <person name="Meyer-Rochow V.B."/>
            <person name="Ballantyne L."/>
            <person name="Zhu X."/>
        </authorList>
    </citation>
    <scope>NUCLEOTIDE SEQUENCE [LARGE SCALE GENOMIC DNA]</scope>
    <source>
        <strain evidence="11">XCY_ONT2</strain>
    </source>
</reference>
<gene>
    <name evidence="11" type="ORF">RI129_009288</name>
</gene>
<evidence type="ECO:0000256" key="8">
    <source>
        <dbReference type="ARBA" id="ARBA00023180"/>
    </source>
</evidence>
<dbReference type="FunFam" id="1.20.1250.20:FF:000218">
    <property type="entry name" value="facilitated trehalose transporter Tret1"/>
    <property type="match status" value="1"/>
</dbReference>
<dbReference type="InterPro" id="IPR036259">
    <property type="entry name" value="MFS_trans_sf"/>
</dbReference>
<feature type="transmembrane region" description="Helical" evidence="9">
    <location>
        <begin position="63"/>
        <end position="79"/>
    </location>
</feature>
<feature type="transmembrane region" description="Helical" evidence="9">
    <location>
        <begin position="122"/>
        <end position="140"/>
    </location>
</feature>
<keyword evidence="7 9" id="KW-0472">Membrane</keyword>
<protein>
    <recommendedName>
        <fullName evidence="10">Major facilitator superfamily (MFS) profile domain-containing protein</fullName>
    </recommendedName>
</protein>
<keyword evidence="2" id="KW-0813">Transport</keyword>
<dbReference type="AlphaFoldDB" id="A0AAN7V934"/>
<evidence type="ECO:0000313" key="11">
    <source>
        <dbReference type="EMBL" id="KAK5640741.1"/>
    </source>
</evidence>
<dbReference type="Pfam" id="PF00083">
    <property type="entry name" value="Sugar_tr"/>
    <property type="match status" value="1"/>
</dbReference>
<comment type="subcellular location">
    <subcellularLocation>
        <location evidence="1">Cell membrane</location>
        <topology evidence="1">Multi-pass membrane protein</topology>
    </subcellularLocation>
</comment>
<keyword evidence="3" id="KW-1003">Cell membrane</keyword>
<evidence type="ECO:0000256" key="6">
    <source>
        <dbReference type="ARBA" id="ARBA00022989"/>
    </source>
</evidence>
<keyword evidence="8" id="KW-0325">Glycoprotein</keyword>
<dbReference type="GO" id="GO:0005886">
    <property type="term" value="C:plasma membrane"/>
    <property type="evidence" value="ECO:0007669"/>
    <property type="project" value="UniProtKB-SubCell"/>
</dbReference>
<feature type="transmembrane region" description="Helical" evidence="9">
    <location>
        <begin position="85"/>
        <end position="110"/>
    </location>
</feature>
<evidence type="ECO:0000256" key="4">
    <source>
        <dbReference type="ARBA" id="ARBA00022597"/>
    </source>
</evidence>
<proteinExistence type="predicted"/>
<dbReference type="GO" id="GO:0022857">
    <property type="term" value="F:transmembrane transporter activity"/>
    <property type="evidence" value="ECO:0007669"/>
    <property type="project" value="InterPro"/>
</dbReference>
<dbReference type="InterPro" id="IPR005829">
    <property type="entry name" value="Sugar_transporter_CS"/>
</dbReference>
<evidence type="ECO:0000256" key="7">
    <source>
        <dbReference type="ARBA" id="ARBA00023136"/>
    </source>
</evidence>
<dbReference type="PROSITE" id="PS50850">
    <property type="entry name" value="MFS"/>
    <property type="match status" value="1"/>
</dbReference>
<evidence type="ECO:0000256" key="3">
    <source>
        <dbReference type="ARBA" id="ARBA00022475"/>
    </source>
</evidence>
<sequence length="449" mass="49321">MACAAMHLSWPSPTLPLLMSDDSPIGRRITPEEGSWLASTFLLGSIPGCLFAGSVIEKFGRKPSLLFAGIPLLLPWITVIFSDSLLALCIVRFIGGIGLAFITTAAPMYVGEIAEKDIRGKLGSAFNILRLVGSLYVFSVGPFVSYLALALTCAIFPVLFIIAFAFMPESPYYLIKVNKQEMAKNNLIRLSSNSATMDFIDSRLKEIQATVDYDMRNRANVWELFTNKLYRKSVIVITGIKTVQQLSGVAAIEAYTQSIIQESKSSISPAVSSIIAGLIQFPAALLAGYLADKLGRKPLMIISCLGCGLALTSEGLYFYLQNIAKSDVSGLSWLPTTALLLYLVMNPIGIFTLPWILLGELFATNIKGYAVSIATCYGSLLAFLATKFFQPISDDWGMHVTFWIFSTICFLGAIFCYFVLPETKGKTLAEIQQKLTRKIKTNTLRETRF</sequence>
<feature type="transmembrane region" description="Helical" evidence="9">
    <location>
        <begin position="369"/>
        <end position="389"/>
    </location>
</feature>
<dbReference type="PANTHER" id="PTHR48021:SF46">
    <property type="entry name" value="MAJOR FACILITATOR SUPERFAMILY (MFS) PROFILE DOMAIN-CONTAINING PROTEIN"/>
    <property type="match status" value="1"/>
</dbReference>
<organism evidence="11 12">
    <name type="scientific">Pyrocoelia pectoralis</name>
    <dbReference type="NCBI Taxonomy" id="417401"/>
    <lineage>
        <taxon>Eukaryota</taxon>
        <taxon>Metazoa</taxon>
        <taxon>Ecdysozoa</taxon>
        <taxon>Arthropoda</taxon>
        <taxon>Hexapoda</taxon>
        <taxon>Insecta</taxon>
        <taxon>Pterygota</taxon>
        <taxon>Neoptera</taxon>
        <taxon>Endopterygota</taxon>
        <taxon>Coleoptera</taxon>
        <taxon>Polyphaga</taxon>
        <taxon>Elateriformia</taxon>
        <taxon>Elateroidea</taxon>
        <taxon>Lampyridae</taxon>
        <taxon>Lampyrinae</taxon>
        <taxon>Pyrocoelia</taxon>
    </lineage>
</organism>
<feature type="transmembrane region" description="Helical" evidence="9">
    <location>
        <begin position="339"/>
        <end position="357"/>
    </location>
</feature>
<evidence type="ECO:0000259" key="10">
    <source>
        <dbReference type="PROSITE" id="PS50850"/>
    </source>
</evidence>
<dbReference type="InterPro" id="IPR050549">
    <property type="entry name" value="MFS_Trehalose_Transporter"/>
</dbReference>
<dbReference type="Proteomes" id="UP001329430">
    <property type="component" value="Chromosome 7"/>
</dbReference>
<evidence type="ECO:0000256" key="2">
    <source>
        <dbReference type="ARBA" id="ARBA00022448"/>
    </source>
</evidence>
<evidence type="ECO:0000313" key="12">
    <source>
        <dbReference type="Proteomes" id="UP001329430"/>
    </source>
</evidence>
<feature type="transmembrane region" description="Helical" evidence="9">
    <location>
        <begin position="299"/>
        <end position="319"/>
    </location>
</feature>
<evidence type="ECO:0000256" key="9">
    <source>
        <dbReference type="SAM" id="Phobius"/>
    </source>
</evidence>
<comment type="caution">
    <text evidence="11">The sequence shown here is derived from an EMBL/GenBank/DDBJ whole genome shotgun (WGS) entry which is preliminary data.</text>
</comment>
<feature type="transmembrane region" description="Helical" evidence="9">
    <location>
        <begin position="36"/>
        <end position="56"/>
    </location>
</feature>
<evidence type="ECO:0000256" key="1">
    <source>
        <dbReference type="ARBA" id="ARBA00004651"/>
    </source>
</evidence>
<dbReference type="PRINTS" id="PR00171">
    <property type="entry name" value="SUGRTRNSPORT"/>
</dbReference>
<feature type="transmembrane region" description="Helical" evidence="9">
    <location>
        <begin position="146"/>
        <end position="166"/>
    </location>
</feature>
<keyword evidence="4" id="KW-0762">Sugar transport</keyword>
<dbReference type="EMBL" id="JAVRBK010000007">
    <property type="protein sequence ID" value="KAK5640741.1"/>
    <property type="molecule type" value="Genomic_DNA"/>
</dbReference>
<dbReference type="PROSITE" id="PS00216">
    <property type="entry name" value="SUGAR_TRANSPORT_1"/>
    <property type="match status" value="1"/>
</dbReference>
<dbReference type="Gene3D" id="1.20.1250.20">
    <property type="entry name" value="MFS general substrate transporter like domains"/>
    <property type="match status" value="1"/>
</dbReference>
<dbReference type="SUPFAM" id="SSF103473">
    <property type="entry name" value="MFS general substrate transporter"/>
    <property type="match status" value="1"/>
</dbReference>
<accession>A0AAN7V934</accession>
<dbReference type="PANTHER" id="PTHR48021">
    <property type="match status" value="1"/>
</dbReference>
<feature type="domain" description="Major facilitator superfamily (MFS) profile" evidence="10">
    <location>
        <begin position="1"/>
        <end position="424"/>
    </location>
</feature>
<keyword evidence="5 9" id="KW-0812">Transmembrane</keyword>
<keyword evidence="12" id="KW-1185">Reference proteome</keyword>
<dbReference type="InterPro" id="IPR020846">
    <property type="entry name" value="MFS_dom"/>
</dbReference>